<dbReference type="SUPFAM" id="SSF111331">
    <property type="entry name" value="NAD kinase/diacylglycerol kinase-like"/>
    <property type="match status" value="1"/>
</dbReference>
<evidence type="ECO:0000259" key="1">
    <source>
        <dbReference type="Pfam" id="PF00781"/>
    </source>
</evidence>
<proteinExistence type="predicted"/>
<gene>
    <name evidence="2" type="ORF">GCM10011349_02110</name>
</gene>
<evidence type="ECO:0000313" key="2">
    <source>
        <dbReference type="EMBL" id="GGN40841.1"/>
    </source>
</evidence>
<reference evidence="3" key="1">
    <citation type="journal article" date="2019" name="Int. J. Syst. Evol. Microbiol.">
        <title>The Global Catalogue of Microorganisms (GCM) 10K type strain sequencing project: providing services to taxonomists for standard genome sequencing and annotation.</title>
        <authorList>
            <consortium name="The Broad Institute Genomics Platform"/>
            <consortium name="The Broad Institute Genome Sequencing Center for Infectious Disease"/>
            <person name="Wu L."/>
            <person name="Ma J."/>
        </authorList>
    </citation>
    <scope>NUCLEOTIDE SEQUENCE [LARGE SCALE GENOMIC DNA]</scope>
    <source>
        <strain evidence="3">CGMCC 1.6784</strain>
    </source>
</reference>
<dbReference type="RefSeq" id="WP_188817359.1">
    <property type="nucleotide sequence ID" value="NZ_BMLK01000001.1"/>
</dbReference>
<evidence type="ECO:0000313" key="3">
    <source>
        <dbReference type="Proteomes" id="UP000605099"/>
    </source>
</evidence>
<dbReference type="Gene3D" id="3.40.50.10330">
    <property type="entry name" value="Probable inorganic polyphosphate/atp-NAD kinase, domain 1"/>
    <property type="match status" value="1"/>
</dbReference>
<dbReference type="InterPro" id="IPR001206">
    <property type="entry name" value="Diacylglycerol_kinase_cat_dom"/>
</dbReference>
<dbReference type="Pfam" id="PF00781">
    <property type="entry name" value="DAGK_cat"/>
    <property type="match status" value="1"/>
</dbReference>
<name>A0ABQ2JA42_9SPHN</name>
<sequence length="296" mass="31522">MTKTRSDHLTTQKVWLVCNAASGSNSAEAVEAVTAAFTDVGLDLQRTIQFPDEAAPDADLLERERVGMLAVFGGDGTVHAAMKQAAGWDGLVLVLPGGTMNMLSKRIHGDVPAQDIVARLAGGKVHCTRPMVVRTQHGIALTGLLAGPGAIWNEVREALRSVDLLEVVATTQQAIRYSTNGPKVLCQEVDCGREEGYAAITVTPQEDGLEANGYYAETLGDYAGQGIALLNRNFRDGPHDELGRHGKVRLFCPEGEPMGLLIDGEPFNGGSEELFEPVPCDMNLVTTVQGNAGDAR</sequence>
<protein>
    <recommendedName>
        <fullName evidence="1">DAGKc domain-containing protein</fullName>
    </recommendedName>
</protein>
<dbReference type="InterPro" id="IPR016064">
    <property type="entry name" value="NAD/diacylglycerol_kinase_sf"/>
</dbReference>
<organism evidence="2 3">
    <name type="scientific">Novosphingobium indicum</name>
    <dbReference type="NCBI Taxonomy" id="462949"/>
    <lineage>
        <taxon>Bacteria</taxon>
        <taxon>Pseudomonadati</taxon>
        <taxon>Pseudomonadota</taxon>
        <taxon>Alphaproteobacteria</taxon>
        <taxon>Sphingomonadales</taxon>
        <taxon>Sphingomonadaceae</taxon>
        <taxon>Novosphingobium</taxon>
    </lineage>
</organism>
<dbReference type="EMBL" id="BMLK01000001">
    <property type="protein sequence ID" value="GGN40841.1"/>
    <property type="molecule type" value="Genomic_DNA"/>
</dbReference>
<dbReference type="Proteomes" id="UP000605099">
    <property type="component" value="Unassembled WGS sequence"/>
</dbReference>
<keyword evidence="3" id="KW-1185">Reference proteome</keyword>
<feature type="domain" description="DAGKc" evidence="1">
    <location>
        <begin position="13"/>
        <end position="124"/>
    </location>
</feature>
<accession>A0ABQ2JA42</accession>
<comment type="caution">
    <text evidence="2">The sequence shown here is derived from an EMBL/GenBank/DDBJ whole genome shotgun (WGS) entry which is preliminary data.</text>
</comment>
<dbReference type="InterPro" id="IPR017438">
    <property type="entry name" value="ATP-NAD_kinase_N"/>
</dbReference>